<dbReference type="AlphaFoldDB" id="A0A562SHS3"/>
<dbReference type="GO" id="GO:0008237">
    <property type="term" value="F:metallopeptidase activity"/>
    <property type="evidence" value="ECO:0007669"/>
    <property type="project" value="InterPro"/>
</dbReference>
<gene>
    <name evidence="2" type="ORF">LX66_5678</name>
</gene>
<reference evidence="2 3" key="1">
    <citation type="journal article" date="2013" name="Stand. Genomic Sci.">
        <title>Genomic Encyclopedia of Type Strains, Phase I: The one thousand microbial genomes (KMG-I) project.</title>
        <authorList>
            <person name="Kyrpides N.C."/>
            <person name="Woyke T."/>
            <person name="Eisen J.A."/>
            <person name="Garrity G."/>
            <person name="Lilburn T.G."/>
            <person name="Beck B.J."/>
            <person name="Whitman W.B."/>
            <person name="Hugenholtz P."/>
            <person name="Klenk H.P."/>
        </authorList>
    </citation>
    <scope>NUCLEOTIDE SEQUENCE [LARGE SCALE GENOMIC DNA]</scope>
    <source>
        <strain evidence="2 3">DSM 13484</strain>
    </source>
</reference>
<dbReference type="InterPro" id="IPR014782">
    <property type="entry name" value="Peptidase_M1_dom"/>
</dbReference>
<sequence length="633" mass="71410">MLNLNNMKGFSLWLAGLVWGACSAYAQELHMPRNIKQAFSKGTRAADGRPGRHYWQNRARYDIAIELRPPGRTIEGREHITYFNESPDTLRELPVKLILNVHRPGAARDSDADPAYFSRGIEIDSLAINGVGRPWKEAGAYHTIQDIELSEPLSPGDSLTLFFQWHYEIALRSDREGMIDSTTFFLAYFYPKIAVYDDYTGWDRLEFFDLQEFYSDFNDYTLKVTVPAGYLVWATGVLQNPTAVLGPVYAERLEAAGRSDTVIHIVTAADLAAGQVTAQQRTNTWIWQAAGIPDVAVAVSDHFVWDAASVLADSAGQRRVYVQAAYNDTAAAYRQAVTFGRHAVSWLSDEWPGIPFPYPSMTVFQGYAAMEYPMMANVMVTPALTITRSLMDHEIAHTYFPFYMGVHETRYPFMDEGWAVFFELLMGRSYKPAQEADDLFKGWWVSSWSGNTAAEADLPLITPANMLRNPAYWINAYIKSSVSLLALKDLLGDDLFKKCLQEFIRRWQGKHPVPWDFFNTFSNVAGRNINWFWSNWFYSSCYIDLAIEQVARTPKGFDITVGNTGGLFVPVDLLVHFSDNSTVTIHRTPAVWSAGQQQVVVAVTGKKKIRSVELQPGVFLDADESNNKWAAAL</sequence>
<evidence type="ECO:0000259" key="1">
    <source>
        <dbReference type="Pfam" id="PF01433"/>
    </source>
</evidence>
<dbReference type="OrthoDB" id="9814383at2"/>
<name>A0A562SHS3_CHIJA</name>
<dbReference type="InterPro" id="IPR027268">
    <property type="entry name" value="Peptidase_M4/M1_CTD_sf"/>
</dbReference>
<organism evidence="2 3">
    <name type="scientific">Chitinophaga japonensis</name>
    <name type="common">Flexibacter japonensis</name>
    <dbReference type="NCBI Taxonomy" id="104662"/>
    <lineage>
        <taxon>Bacteria</taxon>
        <taxon>Pseudomonadati</taxon>
        <taxon>Bacteroidota</taxon>
        <taxon>Chitinophagia</taxon>
        <taxon>Chitinophagales</taxon>
        <taxon>Chitinophagaceae</taxon>
        <taxon>Chitinophaga</taxon>
    </lineage>
</organism>
<dbReference type="EMBL" id="VLLG01000009">
    <property type="protein sequence ID" value="TWI80851.1"/>
    <property type="molecule type" value="Genomic_DNA"/>
</dbReference>
<dbReference type="GO" id="GO:0008270">
    <property type="term" value="F:zinc ion binding"/>
    <property type="evidence" value="ECO:0007669"/>
    <property type="project" value="InterPro"/>
</dbReference>
<dbReference type="Pfam" id="PF01433">
    <property type="entry name" value="Peptidase_M1"/>
    <property type="match status" value="1"/>
</dbReference>
<evidence type="ECO:0000313" key="3">
    <source>
        <dbReference type="Proteomes" id="UP000316778"/>
    </source>
</evidence>
<evidence type="ECO:0000313" key="2">
    <source>
        <dbReference type="EMBL" id="TWI80851.1"/>
    </source>
</evidence>
<dbReference type="SUPFAM" id="SSF55486">
    <property type="entry name" value="Metalloproteases ('zincins'), catalytic domain"/>
    <property type="match status" value="1"/>
</dbReference>
<protein>
    <recommendedName>
        <fullName evidence="1">Peptidase M1 membrane alanine aminopeptidase domain-containing protein</fullName>
    </recommendedName>
</protein>
<keyword evidence="3" id="KW-1185">Reference proteome</keyword>
<dbReference type="Proteomes" id="UP000316778">
    <property type="component" value="Unassembled WGS sequence"/>
</dbReference>
<dbReference type="CDD" id="cd09604">
    <property type="entry name" value="M1_APN_like"/>
    <property type="match status" value="1"/>
</dbReference>
<comment type="caution">
    <text evidence="2">The sequence shown here is derived from an EMBL/GenBank/DDBJ whole genome shotgun (WGS) entry which is preliminary data.</text>
</comment>
<proteinExistence type="predicted"/>
<accession>A0A562SHS3</accession>
<dbReference type="Gene3D" id="1.10.390.10">
    <property type="entry name" value="Neutral Protease Domain 2"/>
    <property type="match status" value="1"/>
</dbReference>
<feature type="domain" description="Peptidase M1 membrane alanine aminopeptidase" evidence="1">
    <location>
        <begin position="388"/>
        <end position="536"/>
    </location>
</feature>